<reference evidence="1 2" key="1">
    <citation type="submission" date="2020-08" db="EMBL/GenBank/DDBJ databases">
        <title>A Genomic Blueprint of the Chicken Gut Microbiome.</title>
        <authorList>
            <person name="Gilroy R."/>
            <person name="Ravi A."/>
            <person name="Getino M."/>
            <person name="Pursley I."/>
            <person name="Horton D.L."/>
            <person name="Alikhan N.-F."/>
            <person name="Baker D."/>
            <person name="Gharbi K."/>
            <person name="Hall N."/>
            <person name="Watson M."/>
            <person name="Adriaenssens E.M."/>
            <person name="Foster-Nyarko E."/>
            <person name="Jarju S."/>
            <person name="Secka A."/>
            <person name="Antonio M."/>
            <person name="Oren A."/>
            <person name="Chaudhuri R."/>
            <person name="La Ragione R.M."/>
            <person name="Hildebrand F."/>
            <person name="Pallen M.J."/>
        </authorList>
    </citation>
    <scope>NUCLEOTIDE SEQUENCE [LARGE SCALE GENOMIC DNA]</scope>
    <source>
        <strain evidence="1 2">Re1</strain>
    </source>
</reference>
<dbReference type="Proteomes" id="UP000611521">
    <property type="component" value="Unassembled WGS sequence"/>
</dbReference>
<sequence>MTRVGIITQARMTSTRLPGKVLLDAGGRTMLDHHIDRLLTTALPVVVATTSNATDDPIVAAADAREVTTFRGSESDVLGRFAGACRTAELDAVVRVTSDCPLLDGELIAQGVERYLQLGDRHAYVSNTVTRTYPRGFDFEVFSADALYEADRMATYPADREHVTPYLHQNRTGRTAVDQIARTADASRFRVTLDTHDDLRLLRQLITRHDAHLLTCEQIIRVLETNPALGALNSHVQQKKLQD</sequence>
<organism evidence="1 2">
    <name type="scientific">Microbacterium commune</name>
    <dbReference type="NCBI Taxonomy" id="2762219"/>
    <lineage>
        <taxon>Bacteria</taxon>
        <taxon>Bacillati</taxon>
        <taxon>Actinomycetota</taxon>
        <taxon>Actinomycetes</taxon>
        <taxon>Micrococcales</taxon>
        <taxon>Microbacteriaceae</taxon>
        <taxon>Microbacterium</taxon>
    </lineage>
</organism>
<dbReference type="InterPro" id="IPR003329">
    <property type="entry name" value="Cytidylyl_trans"/>
</dbReference>
<evidence type="ECO:0000313" key="1">
    <source>
        <dbReference type="EMBL" id="MBD8010983.1"/>
    </source>
</evidence>
<evidence type="ECO:0000313" key="2">
    <source>
        <dbReference type="Proteomes" id="UP000611521"/>
    </source>
</evidence>
<proteinExistence type="predicted"/>
<dbReference type="SUPFAM" id="SSF53448">
    <property type="entry name" value="Nucleotide-diphospho-sugar transferases"/>
    <property type="match status" value="1"/>
</dbReference>
<comment type="caution">
    <text evidence="1">The sequence shown here is derived from an EMBL/GenBank/DDBJ whole genome shotgun (WGS) entry which is preliminary data.</text>
</comment>
<keyword evidence="2" id="KW-1185">Reference proteome</keyword>
<dbReference type="PANTHER" id="PTHR42866">
    <property type="entry name" value="3-DEOXY-MANNO-OCTULOSONATE CYTIDYLYLTRANSFERASE"/>
    <property type="match status" value="1"/>
</dbReference>
<name>A0ABR8W1S6_9MICO</name>
<dbReference type="InterPro" id="IPR029044">
    <property type="entry name" value="Nucleotide-diphossugar_trans"/>
</dbReference>
<dbReference type="Gene3D" id="3.90.550.10">
    <property type="entry name" value="Spore Coat Polysaccharide Biosynthesis Protein SpsA, Chain A"/>
    <property type="match status" value="1"/>
</dbReference>
<dbReference type="EMBL" id="JACSPX010000001">
    <property type="protein sequence ID" value="MBD8010983.1"/>
    <property type="molecule type" value="Genomic_DNA"/>
</dbReference>
<dbReference type="CDD" id="cd02518">
    <property type="entry name" value="GT2_SpsF"/>
    <property type="match status" value="1"/>
</dbReference>
<gene>
    <name evidence="1" type="ORF">H9633_01555</name>
</gene>
<dbReference type="PANTHER" id="PTHR42866:SF1">
    <property type="entry name" value="SPORE COAT POLYSACCHARIDE BIOSYNTHESIS PROTEIN SPSF"/>
    <property type="match status" value="1"/>
</dbReference>
<dbReference type="Pfam" id="PF02348">
    <property type="entry name" value="CTP_transf_3"/>
    <property type="match status" value="1"/>
</dbReference>
<protein>
    <submittedName>
        <fullName evidence="1">Glycosyltransferase family protein</fullName>
    </submittedName>
</protein>
<dbReference type="RefSeq" id="WP_191711845.1">
    <property type="nucleotide sequence ID" value="NZ_JACSPX010000001.1"/>
</dbReference>
<accession>A0ABR8W1S6</accession>